<evidence type="ECO:0000256" key="3">
    <source>
        <dbReference type="ARBA" id="ARBA00023136"/>
    </source>
</evidence>
<keyword evidence="4" id="KW-0325">Glycoprotein</keyword>
<dbReference type="GO" id="GO:0008305">
    <property type="term" value="C:integrin complex"/>
    <property type="evidence" value="ECO:0007669"/>
    <property type="project" value="TreeGrafter"/>
</dbReference>
<dbReference type="GO" id="GO:0033627">
    <property type="term" value="P:cell adhesion mediated by integrin"/>
    <property type="evidence" value="ECO:0007669"/>
    <property type="project" value="TreeGrafter"/>
</dbReference>
<dbReference type="OrthoDB" id="5317514at2759"/>
<dbReference type="EMBL" id="BFAA01021932">
    <property type="protein sequence ID" value="GCB82116.1"/>
    <property type="molecule type" value="Genomic_DNA"/>
</dbReference>
<name>A0A401Q9S9_SCYTO</name>
<dbReference type="InterPro" id="IPR013649">
    <property type="entry name" value="Integrin_alpha_Ig-like_1"/>
</dbReference>
<evidence type="ECO:0000313" key="6">
    <source>
        <dbReference type="EMBL" id="GCB82116.1"/>
    </source>
</evidence>
<dbReference type="InterPro" id="IPR032695">
    <property type="entry name" value="Integrin_dom_sf"/>
</dbReference>
<evidence type="ECO:0000259" key="5">
    <source>
        <dbReference type="Pfam" id="PF08441"/>
    </source>
</evidence>
<organism evidence="6 7">
    <name type="scientific">Scyliorhinus torazame</name>
    <name type="common">Cloudy catshark</name>
    <name type="synonym">Catulus torazame</name>
    <dbReference type="NCBI Taxonomy" id="75743"/>
    <lineage>
        <taxon>Eukaryota</taxon>
        <taxon>Metazoa</taxon>
        <taxon>Chordata</taxon>
        <taxon>Craniata</taxon>
        <taxon>Vertebrata</taxon>
        <taxon>Chondrichthyes</taxon>
        <taxon>Elasmobranchii</taxon>
        <taxon>Galeomorphii</taxon>
        <taxon>Galeoidea</taxon>
        <taxon>Carcharhiniformes</taxon>
        <taxon>Scyliorhinidae</taxon>
        <taxon>Scyliorhinus</taxon>
    </lineage>
</organism>
<dbReference type="STRING" id="75743.A0A401Q9S9"/>
<feature type="domain" description="Integrin alpha first immunoglubulin-like" evidence="5">
    <location>
        <begin position="3"/>
        <end position="106"/>
    </location>
</feature>
<dbReference type="SUPFAM" id="SSF69179">
    <property type="entry name" value="Integrin domains"/>
    <property type="match status" value="1"/>
</dbReference>
<dbReference type="GO" id="GO:0009897">
    <property type="term" value="C:external side of plasma membrane"/>
    <property type="evidence" value="ECO:0007669"/>
    <property type="project" value="TreeGrafter"/>
</dbReference>
<dbReference type="GO" id="GO:0005178">
    <property type="term" value="F:integrin binding"/>
    <property type="evidence" value="ECO:0007669"/>
    <property type="project" value="TreeGrafter"/>
</dbReference>
<sequence length="166" mass="18964">MLQRNCRRNGNDVTCVTATACFTARAKSPGLGNSTLDLHYNILLDEEKFAPRGLFDEGEQRQRHDVIHILIDGQKCHKFQFHVIDTADYIRPIGFRLGFRLEERPSGPVLDDSCLTTVRSWIPFFKDCGEDDECLTDLRLQAQLDISGSRQEDKIYHCCQSSPFVV</sequence>
<comment type="subcellular location">
    <subcellularLocation>
        <location evidence="1">Membrane</location>
        <topology evidence="1">Single-pass type I membrane protein</topology>
    </subcellularLocation>
</comment>
<protein>
    <recommendedName>
        <fullName evidence="5">Integrin alpha first immunoglubulin-like domain-containing protein</fullName>
    </recommendedName>
</protein>
<dbReference type="Pfam" id="PF08441">
    <property type="entry name" value="Integrin_A_Ig_1"/>
    <property type="match status" value="1"/>
</dbReference>
<dbReference type="Proteomes" id="UP000288216">
    <property type="component" value="Unassembled WGS sequence"/>
</dbReference>
<evidence type="ECO:0000256" key="1">
    <source>
        <dbReference type="ARBA" id="ARBA00004479"/>
    </source>
</evidence>
<feature type="non-terminal residue" evidence="6">
    <location>
        <position position="166"/>
    </location>
</feature>
<dbReference type="PANTHER" id="PTHR23220">
    <property type="entry name" value="INTEGRIN ALPHA"/>
    <property type="match status" value="1"/>
</dbReference>
<keyword evidence="2" id="KW-0401">Integrin</keyword>
<dbReference type="AlphaFoldDB" id="A0A401Q9S9"/>
<dbReference type="PANTHER" id="PTHR23220:SF26">
    <property type="entry name" value="INTEGRIN ALPHA-10"/>
    <property type="match status" value="1"/>
</dbReference>
<evidence type="ECO:0000256" key="4">
    <source>
        <dbReference type="ARBA" id="ARBA00023180"/>
    </source>
</evidence>
<accession>A0A401Q9S9</accession>
<dbReference type="GO" id="GO:0007229">
    <property type="term" value="P:integrin-mediated signaling pathway"/>
    <property type="evidence" value="ECO:0007669"/>
    <property type="project" value="UniProtKB-KW"/>
</dbReference>
<evidence type="ECO:0000313" key="7">
    <source>
        <dbReference type="Proteomes" id="UP000288216"/>
    </source>
</evidence>
<keyword evidence="3" id="KW-0472">Membrane</keyword>
<dbReference type="Gene3D" id="2.60.40.1460">
    <property type="entry name" value="Integrin domains. Chain A, domain 2"/>
    <property type="match status" value="1"/>
</dbReference>
<dbReference type="GO" id="GO:0098609">
    <property type="term" value="P:cell-cell adhesion"/>
    <property type="evidence" value="ECO:0007669"/>
    <property type="project" value="TreeGrafter"/>
</dbReference>
<comment type="caution">
    <text evidence="6">The sequence shown here is derived from an EMBL/GenBank/DDBJ whole genome shotgun (WGS) entry which is preliminary data.</text>
</comment>
<gene>
    <name evidence="6" type="ORF">scyTo_0022281</name>
</gene>
<proteinExistence type="predicted"/>
<evidence type="ECO:0000256" key="2">
    <source>
        <dbReference type="ARBA" id="ARBA00023037"/>
    </source>
</evidence>
<keyword evidence="7" id="KW-1185">Reference proteome</keyword>
<reference evidence="6 7" key="1">
    <citation type="journal article" date="2018" name="Nat. Ecol. Evol.">
        <title>Shark genomes provide insights into elasmobranch evolution and the origin of vertebrates.</title>
        <authorList>
            <person name="Hara Y"/>
            <person name="Yamaguchi K"/>
            <person name="Onimaru K"/>
            <person name="Kadota M"/>
            <person name="Koyanagi M"/>
            <person name="Keeley SD"/>
            <person name="Tatsumi K"/>
            <person name="Tanaka K"/>
            <person name="Motone F"/>
            <person name="Kageyama Y"/>
            <person name="Nozu R"/>
            <person name="Adachi N"/>
            <person name="Nishimura O"/>
            <person name="Nakagawa R"/>
            <person name="Tanegashima C"/>
            <person name="Kiyatake I"/>
            <person name="Matsumoto R"/>
            <person name="Murakumo K"/>
            <person name="Nishida K"/>
            <person name="Terakita A"/>
            <person name="Kuratani S"/>
            <person name="Sato K"/>
            <person name="Hyodo S Kuraku.S."/>
        </authorList>
    </citation>
    <scope>NUCLEOTIDE SEQUENCE [LARGE SCALE GENOMIC DNA]</scope>
</reference>
<dbReference type="GO" id="GO:0007160">
    <property type="term" value="P:cell-matrix adhesion"/>
    <property type="evidence" value="ECO:0007669"/>
    <property type="project" value="TreeGrafter"/>
</dbReference>